<dbReference type="PANTHER" id="PTHR42715:SF10">
    <property type="entry name" value="BETA-GLUCOSIDASE"/>
    <property type="match status" value="1"/>
</dbReference>
<evidence type="ECO:0000256" key="1">
    <source>
        <dbReference type="ARBA" id="ARBA00005336"/>
    </source>
</evidence>
<accession>A0A060C0J3</accession>
<dbReference type="SUPFAM" id="SSF51445">
    <property type="entry name" value="(Trans)glycosidases"/>
    <property type="match status" value="1"/>
</dbReference>
<proteinExistence type="inferred from homology"/>
<dbReference type="InterPro" id="IPR050288">
    <property type="entry name" value="Cellulose_deg_GH3"/>
</dbReference>
<protein>
    <submittedName>
        <fullName evidence="4">Glyco_hydro_3</fullName>
    </submittedName>
</protein>
<keyword evidence="2" id="KW-0378">Hydrolase</keyword>
<dbReference type="InterPro" id="IPR017853">
    <property type="entry name" value="GH"/>
</dbReference>
<dbReference type="InterPro" id="IPR036962">
    <property type="entry name" value="Glyco_hydro_3_N_sf"/>
</dbReference>
<dbReference type="Pfam" id="PF00933">
    <property type="entry name" value="Glyco_hydro_3"/>
    <property type="match status" value="1"/>
</dbReference>
<feature type="domain" description="Glycoside hydrolase family 3 N-terminal" evidence="3">
    <location>
        <begin position="6"/>
        <end position="118"/>
    </location>
</feature>
<evidence type="ECO:0000313" key="4">
    <source>
        <dbReference type="EMBL" id="AIA88402.1"/>
    </source>
</evidence>
<name>A0A060C0J3_9CHLR</name>
<organism evidence="4">
    <name type="scientific">uncultured Roseiflexus sp</name>
    <dbReference type="NCBI Taxonomy" id="290602"/>
    <lineage>
        <taxon>Bacteria</taxon>
        <taxon>Bacillati</taxon>
        <taxon>Chloroflexota</taxon>
        <taxon>Chloroflexia</taxon>
        <taxon>Chloroflexales</taxon>
        <taxon>Roseiflexineae</taxon>
        <taxon>Roseiflexaceae</taxon>
        <taxon>Roseiflexus</taxon>
        <taxon>environmental samples</taxon>
    </lineage>
</organism>
<dbReference type="Gene3D" id="3.20.20.300">
    <property type="entry name" value="Glycoside hydrolase, family 3, N-terminal domain"/>
    <property type="match status" value="1"/>
</dbReference>
<dbReference type="InterPro" id="IPR001764">
    <property type="entry name" value="Glyco_hydro_3_N"/>
</dbReference>
<comment type="similarity">
    <text evidence="1">Belongs to the glycosyl hydrolase 3 family.</text>
</comment>
<dbReference type="InterPro" id="IPR036881">
    <property type="entry name" value="Glyco_hydro_3_C_sf"/>
</dbReference>
<evidence type="ECO:0000259" key="3">
    <source>
        <dbReference type="Pfam" id="PF00933"/>
    </source>
</evidence>
<dbReference type="GO" id="GO:0005975">
    <property type="term" value="P:carbohydrate metabolic process"/>
    <property type="evidence" value="ECO:0007669"/>
    <property type="project" value="InterPro"/>
</dbReference>
<dbReference type="AlphaFoldDB" id="A0A060C0J3"/>
<dbReference type="PANTHER" id="PTHR42715">
    <property type="entry name" value="BETA-GLUCOSIDASE"/>
    <property type="match status" value="1"/>
</dbReference>
<sequence>MDVRVGERALREIYLPSFEAAVKEGKVWAVMSAYNKVNGRHASANSYLLTDVLKKGWGFDGLVMSDWGGRARGARGAAGNDLEMPGGQFATPANLKEALANGTLTQAAVDDSVRRILRTLFRTGLLDGPAARDPKKVNSPEHKELAYQVAAESLVL</sequence>
<dbReference type="GO" id="GO:0004553">
    <property type="term" value="F:hydrolase activity, hydrolyzing O-glycosyl compounds"/>
    <property type="evidence" value="ECO:0007669"/>
    <property type="project" value="InterPro"/>
</dbReference>
<dbReference type="EMBL" id="KF121118">
    <property type="protein sequence ID" value="AIA88402.1"/>
    <property type="molecule type" value="Genomic_DNA"/>
</dbReference>
<feature type="non-terminal residue" evidence="4">
    <location>
        <position position="156"/>
    </location>
</feature>
<reference evidence="4" key="1">
    <citation type="journal article" date="2013" name="Environ. Microbiol.">
        <title>Seasonally variable intestinal metagenomes of the red palm weevil (Rhynchophorus ferrugineus).</title>
        <authorList>
            <person name="Jia S."/>
            <person name="Zhang X."/>
            <person name="Zhang G."/>
            <person name="Yin A."/>
            <person name="Zhang S."/>
            <person name="Li F."/>
            <person name="Wang L."/>
            <person name="Zhao D."/>
            <person name="Yun Q."/>
            <person name="Tala"/>
            <person name="Wang J."/>
            <person name="Sun G."/>
            <person name="Baabdullah M."/>
            <person name="Yu X."/>
            <person name="Hu S."/>
            <person name="Al-Mssallem I.S."/>
            <person name="Yu J."/>
        </authorList>
    </citation>
    <scope>NUCLEOTIDE SEQUENCE</scope>
</reference>
<dbReference type="Gene3D" id="3.40.50.1700">
    <property type="entry name" value="Glycoside hydrolase family 3 C-terminal domain"/>
    <property type="match status" value="1"/>
</dbReference>
<evidence type="ECO:0000256" key="2">
    <source>
        <dbReference type="ARBA" id="ARBA00022801"/>
    </source>
</evidence>